<accession>A0A9X1IJX2</accession>
<organism evidence="2 3">
    <name type="scientific">Roseicella aerolata</name>
    <dbReference type="NCBI Taxonomy" id="2883479"/>
    <lineage>
        <taxon>Bacteria</taxon>
        <taxon>Pseudomonadati</taxon>
        <taxon>Pseudomonadota</taxon>
        <taxon>Alphaproteobacteria</taxon>
        <taxon>Acetobacterales</taxon>
        <taxon>Roseomonadaceae</taxon>
        <taxon>Roseicella</taxon>
    </lineage>
</organism>
<dbReference type="RefSeq" id="WP_226614533.1">
    <property type="nucleotide sequence ID" value="NZ_JAJAQI010000114.1"/>
</dbReference>
<feature type="domain" description="DUF6471" evidence="1">
    <location>
        <begin position="32"/>
        <end position="96"/>
    </location>
</feature>
<evidence type="ECO:0000313" key="2">
    <source>
        <dbReference type="EMBL" id="MCB4825524.1"/>
    </source>
</evidence>
<dbReference type="EMBL" id="JAJAQI010000114">
    <property type="protein sequence ID" value="MCB4825524.1"/>
    <property type="molecule type" value="Genomic_DNA"/>
</dbReference>
<reference evidence="2" key="1">
    <citation type="submission" date="2021-10" db="EMBL/GenBank/DDBJ databases">
        <title>Roseicella aerolatum sp. nov., isolated from aerosols of e-waste dismantling site.</title>
        <authorList>
            <person name="Qin T."/>
        </authorList>
    </citation>
    <scope>NUCLEOTIDE SEQUENCE</scope>
    <source>
        <strain evidence="2">GB24</strain>
    </source>
</reference>
<sequence length="99" mass="10815">MANALDMMANITVKGAWMAETEAAASTDTAEWQARAKNLLKAELKRRGVTYAQLVEKLAVIGVHETEPNIRNKIARGSFTAVFLLQVMAAIGAKELRID</sequence>
<protein>
    <submittedName>
        <fullName evidence="2">DUF6471 domain-containing protein</fullName>
    </submittedName>
</protein>
<evidence type="ECO:0000313" key="3">
    <source>
        <dbReference type="Proteomes" id="UP001139311"/>
    </source>
</evidence>
<comment type="caution">
    <text evidence="2">The sequence shown here is derived from an EMBL/GenBank/DDBJ whole genome shotgun (WGS) entry which is preliminary data.</text>
</comment>
<evidence type="ECO:0000259" key="1">
    <source>
        <dbReference type="Pfam" id="PF20075"/>
    </source>
</evidence>
<name>A0A9X1IJX2_9PROT</name>
<gene>
    <name evidence="2" type="ORF">LHA35_27860</name>
</gene>
<dbReference type="Pfam" id="PF20075">
    <property type="entry name" value="DUF6471"/>
    <property type="match status" value="1"/>
</dbReference>
<dbReference type="InterPro" id="IPR045526">
    <property type="entry name" value="DUF6471"/>
</dbReference>
<proteinExistence type="predicted"/>
<keyword evidence="3" id="KW-1185">Reference proteome</keyword>
<dbReference type="AlphaFoldDB" id="A0A9X1IJX2"/>
<dbReference type="Proteomes" id="UP001139311">
    <property type="component" value="Unassembled WGS sequence"/>
</dbReference>